<reference evidence="1 2" key="1">
    <citation type="submission" date="2024-05" db="EMBL/GenBank/DDBJ databases">
        <title>Genome sequencing and assembly of Indian major carp, Cirrhinus mrigala (Hamilton, 1822).</title>
        <authorList>
            <person name="Mohindra V."/>
            <person name="Chowdhury L.M."/>
            <person name="Lal K."/>
            <person name="Jena J.K."/>
        </authorList>
    </citation>
    <scope>NUCLEOTIDE SEQUENCE [LARGE SCALE GENOMIC DNA]</scope>
    <source>
        <strain evidence="1">CM1030</strain>
        <tissue evidence="1">Blood</tissue>
    </source>
</reference>
<dbReference type="Proteomes" id="UP001529510">
    <property type="component" value="Unassembled WGS sequence"/>
</dbReference>
<keyword evidence="2" id="KW-1185">Reference proteome</keyword>
<name>A0ABD0PHJ7_CIRMR</name>
<sequence>VPRTSVPRIHQRTPARSHHKLIGPSWWLHKPHERCKRLRTFSTRLNDNSFSLCSFRQQLVTDRPYTSTPWTHCTIKKRAHHSPEHPP</sequence>
<accession>A0ABD0PHJ7</accession>
<dbReference type="AlphaFoldDB" id="A0ABD0PHJ7"/>
<feature type="non-terminal residue" evidence="1">
    <location>
        <position position="1"/>
    </location>
</feature>
<comment type="caution">
    <text evidence="1">The sequence shown here is derived from an EMBL/GenBank/DDBJ whole genome shotgun (WGS) entry which is preliminary data.</text>
</comment>
<dbReference type="EMBL" id="JAMKFB020000015">
    <property type="protein sequence ID" value="KAL0173505.1"/>
    <property type="molecule type" value="Genomic_DNA"/>
</dbReference>
<proteinExistence type="predicted"/>
<evidence type="ECO:0000313" key="1">
    <source>
        <dbReference type="EMBL" id="KAL0173505.1"/>
    </source>
</evidence>
<organism evidence="1 2">
    <name type="scientific">Cirrhinus mrigala</name>
    <name type="common">Mrigala</name>
    <dbReference type="NCBI Taxonomy" id="683832"/>
    <lineage>
        <taxon>Eukaryota</taxon>
        <taxon>Metazoa</taxon>
        <taxon>Chordata</taxon>
        <taxon>Craniata</taxon>
        <taxon>Vertebrata</taxon>
        <taxon>Euteleostomi</taxon>
        <taxon>Actinopterygii</taxon>
        <taxon>Neopterygii</taxon>
        <taxon>Teleostei</taxon>
        <taxon>Ostariophysi</taxon>
        <taxon>Cypriniformes</taxon>
        <taxon>Cyprinidae</taxon>
        <taxon>Labeoninae</taxon>
        <taxon>Labeonini</taxon>
        <taxon>Cirrhinus</taxon>
    </lineage>
</organism>
<evidence type="ECO:0000313" key="2">
    <source>
        <dbReference type="Proteomes" id="UP001529510"/>
    </source>
</evidence>
<protein>
    <submittedName>
        <fullName evidence="1">Uncharacterized protein</fullName>
    </submittedName>
</protein>
<gene>
    <name evidence="1" type="ORF">M9458_029473</name>
</gene>